<keyword evidence="1" id="KW-1133">Transmembrane helix</keyword>
<dbReference type="PROSITE" id="PS51257">
    <property type="entry name" value="PROKAR_LIPOPROTEIN"/>
    <property type="match status" value="1"/>
</dbReference>
<dbReference type="EMBL" id="CP012850">
    <property type="protein sequence ID" value="ALI37802.1"/>
    <property type="molecule type" value="Genomic_DNA"/>
</dbReference>
<sequence>MPRLRCFMNGIFDSLIWGFIASSPLLIGCLIALYVNLSRQVITTIMAFGSGVLITTLTFSILVEAFQVTHTLPATVTGFILGGISFSIANYFLKKKSAAKASSNNLKKGSNYKEKGILRHQTLVVPYS</sequence>
<protein>
    <recommendedName>
        <fullName evidence="4">ZIP Zinc transporter</fullName>
    </recommendedName>
</protein>
<dbReference type="AlphaFoldDB" id="A0A654ME95"/>
<evidence type="ECO:0000256" key="1">
    <source>
        <dbReference type="SAM" id="Phobius"/>
    </source>
</evidence>
<gene>
    <name evidence="2" type="ORF">NMY3_03620</name>
</gene>
<organism evidence="2 3">
    <name type="scientific">Candidatus Nitrosocosmicus oleophilus</name>
    <dbReference type="NCBI Taxonomy" id="1353260"/>
    <lineage>
        <taxon>Archaea</taxon>
        <taxon>Nitrososphaerota</taxon>
        <taxon>Nitrososphaeria</taxon>
        <taxon>Nitrososphaerales</taxon>
        <taxon>Nitrososphaeraceae</taxon>
        <taxon>Candidatus Nitrosocosmicus</taxon>
    </lineage>
</organism>
<dbReference type="KEGG" id="taa:NMY3_03620"/>
<evidence type="ECO:0000313" key="3">
    <source>
        <dbReference type="Proteomes" id="UP000058925"/>
    </source>
</evidence>
<feature type="transmembrane region" description="Helical" evidence="1">
    <location>
        <begin position="74"/>
        <end position="93"/>
    </location>
</feature>
<keyword evidence="3" id="KW-1185">Reference proteome</keyword>
<feature type="transmembrane region" description="Helical" evidence="1">
    <location>
        <begin position="42"/>
        <end position="62"/>
    </location>
</feature>
<proteinExistence type="predicted"/>
<name>A0A654ME95_9ARCH</name>
<dbReference type="Proteomes" id="UP000058925">
    <property type="component" value="Chromosome"/>
</dbReference>
<keyword evidence="1" id="KW-0472">Membrane</keyword>
<reference evidence="3" key="1">
    <citation type="submission" date="2015-10" db="EMBL/GenBank/DDBJ databases">
        <title>Niche specialization of a soil ammonia-oxidizing archaeon, Candidatus Nitrosocosmicus oleophilus.</title>
        <authorList>
            <person name="Jung M.-Y."/>
            <person name="Rhee S.-K."/>
        </authorList>
    </citation>
    <scope>NUCLEOTIDE SEQUENCE [LARGE SCALE GENOMIC DNA]</scope>
    <source>
        <strain evidence="3">MY3</strain>
    </source>
</reference>
<evidence type="ECO:0000313" key="2">
    <source>
        <dbReference type="EMBL" id="ALI37802.1"/>
    </source>
</evidence>
<keyword evidence="1" id="KW-0812">Transmembrane</keyword>
<evidence type="ECO:0008006" key="4">
    <source>
        <dbReference type="Google" id="ProtNLM"/>
    </source>
</evidence>
<accession>A0A654ME95</accession>
<feature type="transmembrane region" description="Helical" evidence="1">
    <location>
        <begin position="15"/>
        <end position="35"/>
    </location>
</feature>